<dbReference type="SUPFAM" id="SSF110857">
    <property type="entry name" value="Gamma-glutamyl cyclotransferase-like"/>
    <property type="match status" value="1"/>
</dbReference>
<dbReference type="InterPro" id="IPR013024">
    <property type="entry name" value="GGCT-like"/>
</dbReference>
<dbReference type="RefSeq" id="WP_246377772.1">
    <property type="nucleotide sequence ID" value="NZ_JACHXA010000006.1"/>
</dbReference>
<dbReference type="GO" id="GO:0061928">
    <property type="term" value="F:glutathione specific gamma-glutamylcyclotransferase activity"/>
    <property type="evidence" value="ECO:0007669"/>
    <property type="project" value="UniProtKB-EC"/>
</dbReference>
<dbReference type="EMBL" id="JACHXA010000006">
    <property type="protein sequence ID" value="MBB3066082.1"/>
    <property type="molecule type" value="Genomic_DNA"/>
</dbReference>
<dbReference type="Proteomes" id="UP000581135">
    <property type="component" value="Unassembled WGS sequence"/>
</dbReference>
<reference evidence="3 4" key="1">
    <citation type="submission" date="2020-08" db="EMBL/GenBank/DDBJ databases">
        <title>Genomic Encyclopedia of Type Strains, Phase III (KMG-III): the genomes of soil and plant-associated and newly described type strains.</title>
        <authorList>
            <person name="Whitman W."/>
        </authorList>
    </citation>
    <scope>NUCLEOTIDE SEQUENCE [LARGE SCALE GENOMIC DNA]</scope>
    <source>
        <strain evidence="3 4">CECT 8803</strain>
    </source>
</reference>
<evidence type="ECO:0000256" key="1">
    <source>
        <dbReference type="ARBA" id="ARBA00012344"/>
    </source>
</evidence>
<dbReference type="GO" id="GO:0006751">
    <property type="term" value="P:glutathione catabolic process"/>
    <property type="evidence" value="ECO:0007669"/>
    <property type="project" value="InterPro"/>
</dbReference>
<comment type="caution">
    <text evidence="3">The sequence shown here is derived from an EMBL/GenBank/DDBJ whole genome shotgun (WGS) entry which is preliminary data.</text>
</comment>
<accession>A0A839SUB8</accession>
<proteinExistence type="predicted"/>
<evidence type="ECO:0000256" key="2">
    <source>
        <dbReference type="ARBA" id="ARBA00023239"/>
    </source>
</evidence>
<dbReference type="AlphaFoldDB" id="A0A839SUB8"/>
<dbReference type="GO" id="GO:0005737">
    <property type="term" value="C:cytoplasm"/>
    <property type="evidence" value="ECO:0007669"/>
    <property type="project" value="TreeGrafter"/>
</dbReference>
<gene>
    <name evidence="3" type="ORF">FHR98_002385</name>
</gene>
<evidence type="ECO:0000313" key="3">
    <source>
        <dbReference type="EMBL" id="MBB3066082.1"/>
    </source>
</evidence>
<sequence length="205" mass="23444">MTETASQRIATLERRLAQEGLKRPAMDIPRDDYWVFGYGSLMWDPGFPHLEVRATRLHGFRRCFCVYSYNYRGTPERPGLVLGLDRGGSCWGLAYRVPRAEGAEVMAYLYEREMMTGVYIPRWLGLKDDRGRSVTALGFVVDRHHKQYAGALSDSETAALICQGAGKRGACQEYLRNTVRHLEALGMHDRSLHRLLQLVETTKFR</sequence>
<dbReference type="Pfam" id="PF04752">
    <property type="entry name" value="ChaC"/>
    <property type="match status" value="1"/>
</dbReference>
<dbReference type="Gene3D" id="3.10.490.10">
    <property type="entry name" value="Gamma-glutamyl cyclotransferase-like"/>
    <property type="match status" value="1"/>
</dbReference>
<evidence type="ECO:0000313" key="4">
    <source>
        <dbReference type="Proteomes" id="UP000581135"/>
    </source>
</evidence>
<dbReference type="InterPro" id="IPR006840">
    <property type="entry name" value="ChaC"/>
</dbReference>
<dbReference type="PANTHER" id="PTHR12192">
    <property type="entry name" value="CATION TRANSPORT PROTEIN CHAC-RELATED"/>
    <property type="match status" value="1"/>
</dbReference>
<keyword evidence="4" id="KW-1185">Reference proteome</keyword>
<keyword evidence="2" id="KW-0456">Lyase</keyword>
<organism evidence="3 4">
    <name type="scientific">Limibacillus halophilus</name>
    <dbReference type="NCBI Taxonomy" id="1579333"/>
    <lineage>
        <taxon>Bacteria</taxon>
        <taxon>Pseudomonadati</taxon>
        <taxon>Pseudomonadota</taxon>
        <taxon>Alphaproteobacteria</taxon>
        <taxon>Rhodospirillales</taxon>
        <taxon>Rhodovibrionaceae</taxon>
        <taxon>Limibacillus</taxon>
    </lineage>
</organism>
<dbReference type="EC" id="4.3.2.7" evidence="1"/>
<name>A0A839SUB8_9PROT</name>
<dbReference type="CDD" id="cd06661">
    <property type="entry name" value="GGCT_like"/>
    <property type="match status" value="1"/>
</dbReference>
<dbReference type="InterPro" id="IPR036568">
    <property type="entry name" value="GGCT-like_sf"/>
</dbReference>
<protein>
    <recommendedName>
        <fullName evidence="1">glutathione-specific gamma-glutamylcyclotransferase</fullName>
        <ecNumber evidence="1">4.3.2.7</ecNumber>
    </recommendedName>
</protein>
<dbReference type="PANTHER" id="PTHR12192:SF2">
    <property type="entry name" value="GLUTATHIONE-SPECIFIC GAMMA-GLUTAMYLCYCLOTRANSFERASE 2"/>
    <property type="match status" value="1"/>
</dbReference>